<evidence type="ECO:0000313" key="8">
    <source>
        <dbReference type="EMBL" id="PNF23999.1"/>
    </source>
</evidence>
<evidence type="ECO:0000259" key="7">
    <source>
        <dbReference type="PROSITE" id="PS50157"/>
    </source>
</evidence>
<dbReference type="Gene3D" id="3.30.160.60">
    <property type="entry name" value="Classic Zinc Finger"/>
    <property type="match status" value="2"/>
</dbReference>
<dbReference type="FunFam" id="3.30.160.60:FF:002343">
    <property type="entry name" value="Zinc finger protein 33A"/>
    <property type="match status" value="1"/>
</dbReference>
<dbReference type="GO" id="GO:0006355">
    <property type="term" value="P:regulation of DNA-templated transcription"/>
    <property type="evidence" value="ECO:0007669"/>
    <property type="project" value="UniProtKB-ARBA"/>
</dbReference>
<dbReference type="InterPro" id="IPR013087">
    <property type="entry name" value="Znf_C2H2_type"/>
</dbReference>
<dbReference type="InterPro" id="IPR050826">
    <property type="entry name" value="Krueppel_C2H2_ZnFinger"/>
</dbReference>
<keyword evidence="9" id="KW-1185">Reference proteome</keyword>
<dbReference type="Proteomes" id="UP000235965">
    <property type="component" value="Unassembled WGS sequence"/>
</dbReference>
<reference evidence="8 9" key="1">
    <citation type="submission" date="2017-12" db="EMBL/GenBank/DDBJ databases">
        <title>Hemimetabolous genomes reveal molecular basis of termite eusociality.</title>
        <authorList>
            <person name="Harrison M.C."/>
            <person name="Jongepier E."/>
            <person name="Robertson H.M."/>
            <person name="Arning N."/>
            <person name="Bitard-Feildel T."/>
            <person name="Chao H."/>
            <person name="Childers C.P."/>
            <person name="Dinh H."/>
            <person name="Doddapaneni H."/>
            <person name="Dugan S."/>
            <person name="Gowin J."/>
            <person name="Greiner C."/>
            <person name="Han Y."/>
            <person name="Hu H."/>
            <person name="Hughes D.S.T."/>
            <person name="Huylmans A.-K."/>
            <person name="Kemena C."/>
            <person name="Kremer L.P.M."/>
            <person name="Lee S.L."/>
            <person name="Lopez-Ezquerra A."/>
            <person name="Mallet L."/>
            <person name="Monroy-Kuhn J.M."/>
            <person name="Moser A."/>
            <person name="Murali S.C."/>
            <person name="Muzny D.M."/>
            <person name="Otani S."/>
            <person name="Piulachs M.-D."/>
            <person name="Poelchau M."/>
            <person name="Qu J."/>
            <person name="Schaub F."/>
            <person name="Wada-Katsumata A."/>
            <person name="Worley K.C."/>
            <person name="Xie Q."/>
            <person name="Ylla G."/>
            <person name="Poulsen M."/>
            <person name="Gibbs R.A."/>
            <person name="Schal C."/>
            <person name="Richards S."/>
            <person name="Belles X."/>
            <person name="Korb J."/>
            <person name="Bornberg-Bauer E."/>
        </authorList>
    </citation>
    <scope>NUCLEOTIDE SEQUENCE [LARGE SCALE GENOMIC DNA]</scope>
    <source>
        <tissue evidence="8">Whole body</tissue>
    </source>
</reference>
<dbReference type="InterPro" id="IPR036236">
    <property type="entry name" value="Znf_C2H2_sf"/>
</dbReference>
<evidence type="ECO:0000256" key="6">
    <source>
        <dbReference type="PROSITE-ProRule" id="PRU00042"/>
    </source>
</evidence>
<dbReference type="SMART" id="SM00355">
    <property type="entry name" value="ZnF_C2H2"/>
    <property type="match status" value="2"/>
</dbReference>
<dbReference type="EMBL" id="NEVH01017543">
    <property type="protein sequence ID" value="PNF23999.1"/>
    <property type="molecule type" value="Genomic_DNA"/>
</dbReference>
<name>A0A2J7Q5Y8_9NEOP</name>
<organism evidence="8 9">
    <name type="scientific">Cryptotermes secundus</name>
    <dbReference type="NCBI Taxonomy" id="105785"/>
    <lineage>
        <taxon>Eukaryota</taxon>
        <taxon>Metazoa</taxon>
        <taxon>Ecdysozoa</taxon>
        <taxon>Arthropoda</taxon>
        <taxon>Hexapoda</taxon>
        <taxon>Insecta</taxon>
        <taxon>Pterygota</taxon>
        <taxon>Neoptera</taxon>
        <taxon>Polyneoptera</taxon>
        <taxon>Dictyoptera</taxon>
        <taxon>Blattodea</taxon>
        <taxon>Blattoidea</taxon>
        <taxon>Termitoidae</taxon>
        <taxon>Kalotermitidae</taxon>
        <taxon>Cryptotermitinae</taxon>
        <taxon>Cryptotermes</taxon>
    </lineage>
</organism>
<feature type="domain" description="C2H2-type" evidence="7">
    <location>
        <begin position="220"/>
        <end position="240"/>
    </location>
</feature>
<evidence type="ECO:0000256" key="4">
    <source>
        <dbReference type="ARBA" id="ARBA00022833"/>
    </source>
</evidence>
<dbReference type="OrthoDB" id="6077919at2759"/>
<dbReference type="GO" id="GO:0008270">
    <property type="term" value="F:zinc ion binding"/>
    <property type="evidence" value="ECO:0007669"/>
    <property type="project" value="UniProtKB-KW"/>
</dbReference>
<evidence type="ECO:0000313" key="9">
    <source>
        <dbReference type="Proteomes" id="UP000235965"/>
    </source>
</evidence>
<dbReference type="AlphaFoldDB" id="A0A2J7Q5Y8"/>
<sequence>MDEMDTLHANKDSQVNMNFIKTERDSDSEMYLKYSHNADELLDVKEEKNPVPITFPVMKVKIEKELKEVDTVEEEENTEEDLMVEDGIGCVTDDEELCTSRNDVLCTSSCDICKKGIVQSEHIVKHNCKLSTDNLLRSQNCGKRCSRKGKILGHQSICSGGKSLKYEKCKNGISERGGEFRHQRTHTGEKCFKCDICGKIYSYKYLLVRHQRTHTGEKCFKCDICGKIYSYKYLLVRHQR</sequence>
<keyword evidence="5" id="KW-0539">Nucleus</keyword>
<proteinExistence type="predicted"/>
<dbReference type="PROSITE" id="PS50157">
    <property type="entry name" value="ZINC_FINGER_C2H2_2"/>
    <property type="match status" value="2"/>
</dbReference>
<gene>
    <name evidence="8" type="ORF">B7P43_G09293</name>
</gene>
<dbReference type="STRING" id="105785.A0A2J7Q5Y8"/>
<dbReference type="FunFam" id="3.30.160.60:FF:000624">
    <property type="entry name" value="zinc finger protein 697"/>
    <property type="match status" value="1"/>
</dbReference>
<comment type="caution">
    <text evidence="8">The sequence shown here is derived from an EMBL/GenBank/DDBJ whole genome shotgun (WGS) entry which is preliminary data.</text>
</comment>
<dbReference type="InParanoid" id="A0A2J7Q5Y8"/>
<keyword evidence="3 6" id="KW-0863">Zinc-finger</keyword>
<keyword evidence="1" id="KW-0479">Metal-binding</keyword>
<protein>
    <recommendedName>
        <fullName evidence="7">C2H2-type domain-containing protein</fullName>
    </recommendedName>
</protein>
<feature type="non-terminal residue" evidence="8">
    <location>
        <position position="240"/>
    </location>
</feature>
<evidence type="ECO:0000256" key="3">
    <source>
        <dbReference type="ARBA" id="ARBA00022771"/>
    </source>
</evidence>
<keyword evidence="2" id="KW-0677">Repeat</keyword>
<feature type="domain" description="C2H2-type" evidence="7">
    <location>
        <begin position="192"/>
        <end position="219"/>
    </location>
</feature>
<dbReference type="SUPFAM" id="SSF57667">
    <property type="entry name" value="beta-beta-alpha zinc fingers"/>
    <property type="match status" value="2"/>
</dbReference>
<keyword evidence="4" id="KW-0862">Zinc</keyword>
<dbReference type="PROSITE" id="PS00028">
    <property type="entry name" value="ZINC_FINGER_C2H2_1"/>
    <property type="match status" value="1"/>
</dbReference>
<evidence type="ECO:0000256" key="1">
    <source>
        <dbReference type="ARBA" id="ARBA00022723"/>
    </source>
</evidence>
<dbReference type="PANTHER" id="PTHR24377">
    <property type="entry name" value="IP01015P-RELATED"/>
    <property type="match status" value="1"/>
</dbReference>
<evidence type="ECO:0000256" key="2">
    <source>
        <dbReference type="ARBA" id="ARBA00022737"/>
    </source>
</evidence>
<dbReference type="Pfam" id="PF00096">
    <property type="entry name" value="zf-C2H2"/>
    <property type="match status" value="2"/>
</dbReference>
<evidence type="ECO:0000256" key="5">
    <source>
        <dbReference type="ARBA" id="ARBA00023242"/>
    </source>
</evidence>
<accession>A0A2J7Q5Y8</accession>